<keyword evidence="7" id="KW-1185">Reference proteome</keyword>
<dbReference type="PANTHER" id="PTHR19338:SF60">
    <property type="entry name" value="NB-ARC DOMAIN-CONTAINING PROTEIN"/>
    <property type="match status" value="1"/>
</dbReference>
<keyword evidence="2" id="KW-0547">Nucleotide-binding</keyword>
<dbReference type="GO" id="GO:0043531">
    <property type="term" value="F:ADP binding"/>
    <property type="evidence" value="ECO:0007669"/>
    <property type="project" value="InterPro"/>
</dbReference>
<dbReference type="Pfam" id="PF00931">
    <property type="entry name" value="NB-ARC"/>
    <property type="match status" value="1"/>
</dbReference>
<evidence type="ECO:0000259" key="5">
    <source>
        <dbReference type="Pfam" id="PF18052"/>
    </source>
</evidence>
<comment type="caution">
    <text evidence="6">The sequence shown here is derived from an EMBL/GenBank/DDBJ whole genome shotgun (WGS) entry which is preliminary data.</text>
</comment>
<evidence type="ECO:0000259" key="4">
    <source>
        <dbReference type="Pfam" id="PF00931"/>
    </source>
</evidence>
<accession>A0AAN8YD25</accession>
<evidence type="ECO:0000256" key="1">
    <source>
        <dbReference type="ARBA" id="ARBA00022737"/>
    </source>
</evidence>
<organism evidence="6 7">
    <name type="scientific">Solanum bulbocastanum</name>
    <name type="common">Wild potato</name>
    <dbReference type="NCBI Taxonomy" id="147425"/>
    <lineage>
        <taxon>Eukaryota</taxon>
        <taxon>Viridiplantae</taxon>
        <taxon>Streptophyta</taxon>
        <taxon>Embryophyta</taxon>
        <taxon>Tracheophyta</taxon>
        <taxon>Spermatophyta</taxon>
        <taxon>Magnoliopsida</taxon>
        <taxon>eudicotyledons</taxon>
        <taxon>Gunneridae</taxon>
        <taxon>Pentapetalae</taxon>
        <taxon>asterids</taxon>
        <taxon>lamiids</taxon>
        <taxon>Solanales</taxon>
        <taxon>Solanaceae</taxon>
        <taxon>Solanoideae</taxon>
        <taxon>Solaneae</taxon>
        <taxon>Solanum</taxon>
    </lineage>
</organism>
<sequence>MAFAAVTVCLKTLDKIFSPNPYLNLDKDEHCKFLSEKLSVLQGFLVDSSNKCNDLEMVEDLERRIRDVSYRAQDYVEELVFFSWKDSDPLECYDRVYSTKECLSQIVDEIKLIELEVMKMYEQLSCYKKANESECYLLDNSAEKSPAVQDIVVGLEDDVLEIKTRLFSFSSKLEVVSLVGMGGIGKSTLARMVYDDPLIKYHFGICAWVTVKDRQMKG</sequence>
<feature type="domain" description="NB-ARC" evidence="4">
    <location>
        <begin position="156"/>
        <end position="213"/>
    </location>
</feature>
<dbReference type="InterPro" id="IPR002182">
    <property type="entry name" value="NB-ARC"/>
</dbReference>
<feature type="domain" description="Disease resistance N-terminal" evidence="5">
    <location>
        <begin position="5"/>
        <end position="80"/>
    </location>
</feature>
<protein>
    <submittedName>
        <fullName evidence="6">Uncharacterized protein</fullName>
    </submittedName>
</protein>
<dbReference type="GO" id="GO:0006952">
    <property type="term" value="P:defense response"/>
    <property type="evidence" value="ECO:0007669"/>
    <property type="project" value="UniProtKB-KW"/>
</dbReference>
<reference evidence="6 7" key="1">
    <citation type="submission" date="2024-02" db="EMBL/GenBank/DDBJ databases">
        <title>de novo genome assembly of Solanum bulbocastanum strain 11H21.</title>
        <authorList>
            <person name="Hosaka A.J."/>
        </authorList>
    </citation>
    <scope>NUCLEOTIDE SEQUENCE [LARGE SCALE GENOMIC DNA]</scope>
    <source>
        <tissue evidence="6">Young leaves</tissue>
    </source>
</reference>
<keyword evidence="3" id="KW-0611">Plant defense</keyword>
<dbReference type="AlphaFoldDB" id="A0AAN8YD25"/>
<dbReference type="Gene3D" id="3.40.50.300">
    <property type="entry name" value="P-loop containing nucleotide triphosphate hydrolases"/>
    <property type="match status" value="1"/>
</dbReference>
<dbReference type="SUPFAM" id="SSF52540">
    <property type="entry name" value="P-loop containing nucleoside triphosphate hydrolases"/>
    <property type="match status" value="1"/>
</dbReference>
<dbReference type="PANTHER" id="PTHR19338">
    <property type="entry name" value="TRANSLOCASE OF INNER MITOCHONDRIAL MEMBRANE 13 HOMOLOG"/>
    <property type="match status" value="1"/>
</dbReference>
<evidence type="ECO:0000313" key="7">
    <source>
        <dbReference type="Proteomes" id="UP001371456"/>
    </source>
</evidence>
<gene>
    <name evidence="6" type="ORF">RDI58_015676</name>
</gene>
<evidence type="ECO:0000256" key="3">
    <source>
        <dbReference type="ARBA" id="ARBA00022821"/>
    </source>
</evidence>
<dbReference type="Gene3D" id="1.20.5.4130">
    <property type="match status" value="1"/>
</dbReference>
<dbReference type="EMBL" id="JBANQN010000006">
    <property type="protein sequence ID" value="KAK6787151.1"/>
    <property type="molecule type" value="Genomic_DNA"/>
</dbReference>
<dbReference type="Proteomes" id="UP001371456">
    <property type="component" value="Unassembled WGS sequence"/>
</dbReference>
<proteinExistence type="predicted"/>
<name>A0AAN8YD25_SOLBU</name>
<dbReference type="InterPro" id="IPR027417">
    <property type="entry name" value="P-loop_NTPase"/>
</dbReference>
<dbReference type="InterPro" id="IPR041118">
    <property type="entry name" value="Rx_N"/>
</dbReference>
<evidence type="ECO:0000313" key="6">
    <source>
        <dbReference type="EMBL" id="KAK6787151.1"/>
    </source>
</evidence>
<keyword evidence="1" id="KW-0677">Repeat</keyword>
<dbReference type="Pfam" id="PF18052">
    <property type="entry name" value="Rx_N"/>
    <property type="match status" value="1"/>
</dbReference>
<evidence type="ECO:0000256" key="2">
    <source>
        <dbReference type="ARBA" id="ARBA00022741"/>
    </source>
</evidence>